<organism evidence="2">
    <name type="scientific">Albugo laibachii Nc14</name>
    <dbReference type="NCBI Taxonomy" id="890382"/>
    <lineage>
        <taxon>Eukaryota</taxon>
        <taxon>Sar</taxon>
        <taxon>Stramenopiles</taxon>
        <taxon>Oomycota</taxon>
        <taxon>Peronosporomycetes</taxon>
        <taxon>Albuginales</taxon>
        <taxon>Albuginaceae</taxon>
        <taxon>Albugo</taxon>
    </lineage>
</organism>
<feature type="compositionally biased region" description="Low complexity" evidence="1">
    <location>
        <begin position="67"/>
        <end position="78"/>
    </location>
</feature>
<dbReference type="EMBL" id="FR824075">
    <property type="protein sequence ID" value="CCA17119.1"/>
    <property type="molecule type" value="Genomic_DNA"/>
</dbReference>
<name>F0W7L8_9STRA</name>
<reference evidence="2" key="2">
    <citation type="submission" date="2011-02" db="EMBL/GenBank/DDBJ databases">
        <authorList>
            <person name="MacLean D."/>
        </authorList>
    </citation>
    <scope>NUCLEOTIDE SEQUENCE</scope>
</reference>
<gene>
    <name evidence="2" type="primary">AlNc14C30G2824</name>
    <name evidence="2" type="ORF">ALNC14_032620</name>
</gene>
<reference evidence="2" key="1">
    <citation type="journal article" date="2011" name="PLoS Biol.">
        <title>Gene gain and loss during evolution of obligate parasitism in the white rust pathogen of Arabidopsis thaliana.</title>
        <authorList>
            <person name="Kemen E."/>
            <person name="Gardiner A."/>
            <person name="Schultz-Larsen T."/>
            <person name="Kemen A.C."/>
            <person name="Balmuth A.L."/>
            <person name="Robert-Seilaniantz A."/>
            <person name="Bailey K."/>
            <person name="Holub E."/>
            <person name="Studholme D.J."/>
            <person name="Maclean D."/>
            <person name="Jones J.D."/>
        </authorList>
    </citation>
    <scope>NUCLEOTIDE SEQUENCE</scope>
</reference>
<feature type="compositionally biased region" description="Polar residues" evidence="1">
    <location>
        <begin position="89"/>
        <end position="98"/>
    </location>
</feature>
<dbReference type="HOGENOM" id="CLU_2337891_0_0_1"/>
<feature type="region of interest" description="Disordered" evidence="1">
    <location>
        <begin position="67"/>
        <end position="98"/>
    </location>
</feature>
<accession>F0W7L8</accession>
<protein>
    <submittedName>
        <fullName evidence="2">AlNc14C30G2824 protein</fullName>
    </submittedName>
</protein>
<evidence type="ECO:0000256" key="1">
    <source>
        <dbReference type="SAM" id="MobiDB-lite"/>
    </source>
</evidence>
<proteinExistence type="predicted"/>
<dbReference type="AlphaFoldDB" id="F0W7L8"/>
<evidence type="ECO:0000313" key="2">
    <source>
        <dbReference type="EMBL" id="CCA17119.1"/>
    </source>
</evidence>
<sequence length="98" mass="11360">MLFCVHVLFKRLRIDRLTTHIAEWHLRNLHFNSDTDQIQIHDDSDGSDQTQTQRYQIKIRLSCLSDSNQSESVSGSSHESAHVPKSDTLYASQYQTQI</sequence>